<dbReference type="OrthoDB" id="9767022at2"/>
<gene>
    <name evidence="12" type="ORF">SFRA_000260</name>
</gene>
<dbReference type="SUPFAM" id="SSF56327">
    <property type="entry name" value="LDH C-terminal domain-like"/>
    <property type="match status" value="1"/>
</dbReference>
<keyword evidence="2 8" id="KW-0479">Metal-binding</keyword>
<dbReference type="GO" id="GO:0004553">
    <property type="term" value="F:hydrolase activity, hydrolyzing O-glycosyl compounds"/>
    <property type="evidence" value="ECO:0007669"/>
    <property type="project" value="InterPro"/>
</dbReference>
<dbReference type="AlphaFoldDB" id="A0A3R7G0V9"/>
<proteinExistence type="inferred from homology"/>
<dbReference type="PRINTS" id="PR00732">
    <property type="entry name" value="GLHYDRLASE4"/>
</dbReference>
<keyword evidence="8" id="KW-0170">Cobalt</keyword>
<feature type="site" description="Increases basicity of active site Tyr" evidence="9">
    <location>
        <position position="106"/>
    </location>
</feature>
<evidence type="ECO:0000256" key="1">
    <source>
        <dbReference type="ARBA" id="ARBA00010141"/>
    </source>
</evidence>
<dbReference type="InterPro" id="IPR001088">
    <property type="entry name" value="Glyco_hydro_4"/>
</dbReference>
<keyword evidence="6 10" id="KW-0326">Glycosidase</keyword>
<comment type="caution">
    <text evidence="12">The sequence shown here is derived from an EMBL/GenBank/DDBJ whole genome shotgun (WGS) entry which is preliminary data.</text>
</comment>
<evidence type="ECO:0000256" key="2">
    <source>
        <dbReference type="ARBA" id="ARBA00022723"/>
    </source>
</evidence>
<dbReference type="GO" id="GO:0016616">
    <property type="term" value="F:oxidoreductase activity, acting on the CH-OH group of donors, NAD or NADP as acceptor"/>
    <property type="evidence" value="ECO:0007669"/>
    <property type="project" value="InterPro"/>
</dbReference>
<keyword evidence="8" id="KW-0533">Nickel</keyword>
<feature type="binding site" evidence="7">
    <location>
        <position position="90"/>
    </location>
    <ligand>
        <name>substrate</name>
    </ligand>
</feature>
<keyword evidence="8" id="KW-0408">Iron</keyword>
<evidence type="ECO:0000256" key="4">
    <source>
        <dbReference type="ARBA" id="ARBA00023027"/>
    </source>
</evidence>
<protein>
    <submittedName>
        <fullName evidence="12">6-phospho-beta-glucosidase</fullName>
    </submittedName>
</protein>
<feature type="domain" description="Glycosyl hydrolase family 4 C-terminal" evidence="11">
    <location>
        <begin position="190"/>
        <end position="410"/>
    </location>
</feature>
<feature type="binding site" evidence="7">
    <location>
        <position position="144"/>
    </location>
    <ligand>
        <name>substrate</name>
    </ligand>
</feature>
<dbReference type="GO" id="GO:0046872">
    <property type="term" value="F:metal ion binding"/>
    <property type="evidence" value="ECO:0007669"/>
    <property type="project" value="UniProtKB-KW"/>
</dbReference>
<keyword evidence="4 10" id="KW-0520">NAD</keyword>
<dbReference type="Pfam" id="PF02056">
    <property type="entry name" value="Glyco_hydro_4"/>
    <property type="match status" value="1"/>
</dbReference>
<feature type="binding site" evidence="8">
    <location>
        <position position="164"/>
    </location>
    <ligand>
        <name>Mn(2+)</name>
        <dbReference type="ChEBI" id="CHEBI:29035"/>
    </ligand>
</feature>
<evidence type="ECO:0000256" key="8">
    <source>
        <dbReference type="PIRSR" id="PIRSR601088-3"/>
    </source>
</evidence>
<dbReference type="CDD" id="cd05296">
    <property type="entry name" value="GH4_P_beta_glucosidase"/>
    <property type="match status" value="1"/>
</dbReference>
<evidence type="ECO:0000313" key="13">
    <source>
        <dbReference type="Proteomes" id="UP000028058"/>
    </source>
</evidence>
<keyword evidence="13" id="KW-1185">Reference proteome</keyword>
<accession>A0A3R7G0V9</accession>
<evidence type="ECO:0000256" key="3">
    <source>
        <dbReference type="ARBA" id="ARBA00022801"/>
    </source>
</evidence>
<evidence type="ECO:0000259" key="11">
    <source>
        <dbReference type="Pfam" id="PF11975"/>
    </source>
</evidence>
<comment type="similarity">
    <text evidence="1 10">Belongs to the glycosyl hydrolase 4 family.</text>
</comment>
<feature type="binding site" evidence="8">
    <location>
        <position position="194"/>
    </location>
    <ligand>
        <name>Mn(2+)</name>
        <dbReference type="ChEBI" id="CHEBI:29035"/>
    </ligand>
</feature>
<comment type="cofactor">
    <cofactor evidence="10">
        <name>NAD(+)</name>
        <dbReference type="ChEBI" id="CHEBI:57540"/>
    </cofactor>
    <text evidence="10">Binds 1 NAD(+) per subunit.</text>
</comment>
<dbReference type="Gene3D" id="3.40.50.720">
    <property type="entry name" value="NAD(P)-binding Rossmann-like Domain"/>
    <property type="match status" value="1"/>
</dbReference>
<dbReference type="Pfam" id="PF11975">
    <property type="entry name" value="Glyco_hydro_4C"/>
    <property type="match status" value="1"/>
</dbReference>
<dbReference type="InterPro" id="IPR036291">
    <property type="entry name" value="NAD(P)-bd_dom_sf"/>
</dbReference>
<name>A0A3R7G0V9_9ACTN</name>
<keyword evidence="3 10" id="KW-0378">Hydrolase</keyword>
<evidence type="ECO:0000256" key="10">
    <source>
        <dbReference type="RuleBase" id="RU361152"/>
    </source>
</evidence>
<evidence type="ECO:0000256" key="7">
    <source>
        <dbReference type="PIRSR" id="PIRSR601088-2"/>
    </source>
</evidence>
<dbReference type="Proteomes" id="UP000028058">
    <property type="component" value="Unassembled WGS sequence"/>
</dbReference>
<dbReference type="Gene3D" id="3.90.110.10">
    <property type="entry name" value="Lactate dehydrogenase/glycoside hydrolase, family 4, C-terminal"/>
    <property type="match status" value="1"/>
</dbReference>
<reference evidence="12 13" key="1">
    <citation type="journal article" date="2014" name="Genome Announc.">
        <title>Draft Genome Sequence of Streptomyces fradiae ATCC 19609, a Strain Highly Sensitive to Antibiotics.</title>
        <authorList>
            <person name="Bekker O.B."/>
            <person name="Klimina K.M."/>
            <person name="Vatlin A.A."/>
            <person name="Zakharevich N.V."/>
            <person name="Kasianov A.S."/>
            <person name="Danilenko V.N."/>
        </authorList>
    </citation>
    <scope>NUCLEOTIDE SEQUENCE [LARGE SCALE GENOMIC DNA]</scope>
    <source>
        <strain evidence="12 13">ATCC 19609</strain>
    </source>
</reference>
<evidence type="ECO:0000313" key="12">
    <source>
        <dbReference type="EMBL" id="RKM98744.1"/>
    </source>
</evidence>
<dbReference type="EMBL" id="JNAD02000001">
    <property type="protein sequence ID" value="RKM98744.1"/>
    <property type="molecule type" value="Genomic_DNA"/>
</dbReference>
<dbReference type="InterPro" id="IPR022616">
    <property type="entry name" value="Glyco_hydro_4_C"/>
</dbReference>
<keyword evidence="5 8" id="KW-0464">Manganese</keyword>
<evidence type="ECO:0000256" key="9">
    <source>
        <dbReference type="PIRSR" id="PIRSR601088-4"/>
    </source>
</evidence>
<dbReference type="PANTHER" id="PTHR32092:SF5">
    <property type="entry name" value="6-PHOSPHO-BETA-GLUCOSIDASE"/>
    <property type="match status" value="1"/>
</dbReference>
<evidence type="ECO:0000256" key="6">
    <source>
        <dbReference type="ARBA" id="ARBA00023295"/>
    </source>
</evidence>
<evidence type="ECO:0000256" key="5">
    <source>
        <dbReference type="ARBA" id="ARBA00023211"/>
    </source>
</evidence>
<dbReference type="InterPro" id="IPR015955">
    <property type="entry name" value="Lactate_DH/Glyco_Ohase_4_C"/>
</dbReference>
<dbReference type="GO" id="GO:0005975">
    <property type="term" value="P:carbohydrate metabolic process"/>
    <property type="evidence" value="ECO:0007669"/>
    <property type="project" value="InterPro"/>
</dbReference>
<dbReference type="PANTHER" id="PTHR32092">
    <property type="entry name" value="6-PHOSPHO-BETA-GLUCOSIDASE-RELATED"/>
    <property type="match status" value="1"/>
</dbReference>
<organism evidence="12 13">
    <name type="scientific">Streptomyces xinghaiensis</name>
    <dbReference type="NCBI Taxonomy" id="1038928"/>
    <lineage>
        <taxon>Bacteria</taxon>
        <taxon>Bacillati</taxon>
        <taxon>Actinomycetota</taxon>
        <taxon>Actinomycetes</taxon>
        <taxon>Kitasatosporales</taxon>
        <taxon>Streptomycetaceae</taxon>
        <taxon>Streptomyces</taxon>
    </lineage>
</organism>
<dbReference type="RefSeq" id="WP_043459984.1">
    <property type="nucleotide sequence ID" value="NZ_CP134822.1"/>
</dbReference>
<dbReference type="SUPFAM" id="SSF51735">
    <property type="entry name" value="NAD(P)-binding Rossmann-fold domains"/>
    <property type="match status" value="1"/>
</dbReference>
<sequence length="434" mass="46448">MRLAVVGGGSTYTPELIDGFARLRDVLPVDELVLVDPAADRLELVGGLARRILARQGHPGRIVLTGDLDAGVEGADAVLLQLRVGGQDARREDETWPLECGCVGQETTGAGGLAKALRTVPVVLDIAERVRRRSPHAWIVDFTNPVGIVTRALLTAGHRAVGLCNVAIGFQRRFAALLDADPAGVSLDHVGLNHLTWERGVRLGGTDVLPKLIAEHGDTLADALRLPRTLLERLGVVPSYYLRYYYRHDEAVREQREGTSRAAEVAGIERRLLEMYADPALDRKPELLSRRGGAYYSEAAVALTASLLGRHGTGTGTGIVAGGGPGGGEDVQVVNVLNHGTLPFLPDDAVIEVPAAVGPHGARPLPVRPLEPLYAGLVAQVTAYEQLALEAALKGGRDRVFEALLCHPLVGQIDRAEQLTDSLLAHNRHHLAWA</sequence>